<evidence type="ECO:0000256" key="3">
    <source>
        <dbReference type="ARBA" id="ARBA00023163"/>
    </source>
</evidence>
<dbReference type="EMBL" id="FNYO01000086">
    <property type="protein sequence ID" value="SEJ38497.1"/>
    <property type="molecule type" value="Genomic_DNA"/>
</dbReference>
<gene>
    <name evidence="7" type="ORF">SAMN04244572_03911</name>
    <name evidence="6" type="ORF">SAMN04244579_04158</name>
</gene>
<evidence type="ECO:0000313" key="9">
    <source>
        <dbReference type="Proteomes" id="UP000199250"/>
    </source>
</evidence>
<proteinExistence type="predicted"/>
<dbReference type="Pfam" id="PF00440">
    <property type="entry name" value="TetR_N"/>
    <property type="match status" value="1"/>
</dbReference>
<evidence type="ECO:0000313" key="8">
    <source>
        <dbReference type="Proteomes" id="UP000199005"/>
    </source>
</evidence>
<evidence type="ECO:0000259" key="5">
    <source>
        <dbReference type="PROSITE" id="PS50977"/>
    </source>
</evidence>
<dbReference type="SUPFAM" id="SSF46689">
    <property type="entry name" value="Homeodomain-like"/>
    <property type="match status" value="1"/>
</dbReference>
<feature type="domain" description="HTH tetR-type" evidence="5">
    <location>
        <begin position="1"/>
        <end position="61"/>
    </location>
</feature>
<reference evidence="8 9" key="1">
    <citation type="submission" date="2016-10" db="EMBL/GenBank/DDBJ databases">
        <authorList>
            <person name="de Groot N.N."/>
        </authorList>
    </citation>
    <scope>NUCLEOTIDE SEQUENCE [LARGE SCALE GENOMIC DNA]</scope>
    <source>
        <strain evidence="6 8">DSM 1041</strain>
        <strain evidence="7 9">DSM 373</strain>
    </source>
</reference>
<name>A0A1H6YHQ1_9GAMM</name>
<dbReference type="Gene3D" id="1.10.357.10">
    <property type="entry name" value="Tetracycline Repressor, domain 2"/>
    <property type="match status" value="1"/>
</dbReference>
<dbReference type="PROSITE" id="PS50977">
    <property type="entry name" value="HTH_TETR_2"/>
    <property type="match status" value="1"/>
</dbReference>
<sequence>MASSAQILDTALQVAERSGWERLRLFDVAAALGVGLEDIARHYRDKDALVEAWFDRADAALLARARGADLPALTPAERLEELLVAWLGALAPHRTLTGQMLRYKLEPGHLHLQVRGLMRISRTVQWWREAAGRNGVHLARIGEEGALSAVYLCTFAHWLRRDREDEAALRAYLRRRLHSLPLACLLRP</sequence>
<feature type="DNA-binding region" description="H-T-H motif" evidence="4">
    <location>
        <begin position="24"/>
        <end position="43"/>
    </location>
</feature>
<dbReference type="Proteomes" id="UP000199005">
    <property type="component" value="Unassembled WGS sequence"/>
</dbReference>
<dbReference type="PANTHER" id="PTHR30055">
    <property type="entry name" value="HTH-TYPE TRANSCRIPTIONAL REGULATOR RUTR"/>
    <property type="match status" value="1"/>
</dbReference>
<evidence type="ECO:0000256" key="4">
    <source>
        <dbReference type="PROSITE-ProRule" id="PRU00335"/>
    </source>
</evidence>
<evidence type="ECO:0000256" key="2">
    <source>
        <dbReference type="ARBA" id="ARBA00023125"/>
    </source>
</evidence>
<dbReference type="OrthoDB" id="7375611at2"/>
<keyword evidence="3" id="KW-0804">Transcription</keyword>
<dbReference type="RefSeq" id="WP_090734716.1">
    <property type="nucleotide sequence ID" value="NZ_FNYO01000086.1"/>
</dbReference>
<accession>A0A1H6YHQ1</accession>
<dbReference type="InterPro" id="IPR009057">
    <property type="entry name" value="Homeodomain-like_sf"/>
</dbReference>
<dbReference type="GO" id="GO:0000976">
    <property type="term" value="F:transcription cis-regulatory region binding"/>
    <property type="evidence" value="ECO:0007669"/>
    <property type="project" value="TreeGrafter"/>
</dbReference>
<dbReference type="PANTHER" id="PTHR30055:SF234">
    <property type="entry name" value="HTH-TYPE TRANSCRIPTIONAL REGULATOR BETI"/>
    <property type="match status" value="1"/>
</dbReference>
<dbReference type="Proteomes" id="UP000199250">
    <property type="component" value="Unassembled WGS sequence"/>
</dbReference>
<keyword evidence="1" id="KW-0805">Transcription regulation</keyword>
<dbReference type="GO" id="GO:0003700">
    <property type="term" value="F:DNA-binding transcription factor activity"/>
    <property type="evidence" value="ECO:0007669"/>
    <property type="project" value="TreeGrafter"/>
</dbReference>
<protein>
    <submittedName>
        <fullName evidence="6">Transcriptional regulator, TetR family</fullName>
    </submittedName>
</protein>
<dbReference type="EMBL" id="FNYQ01000097">
    <property type="protein sequence ID" value="SEJ42645.1"/>
    <property type="molecule type" value="Genomic_DNA"/>
</dbReference>
<dbReference type="InterPro" id="IPR001647">
    <property type="entry name" value="HTH_TetR"/>
</dbReference>
<dbReference type="AlphaFoldDB" id="A0A1H6YHQ1"/>
<evidence type="ECO:0000313" key="6">
    <source>
        <dbReference type="EMBL" id="SEJ38497.1"/>
    </source>
</evidence>
<keyword evidence="2 4" id="KW-0238">DNA-binding</keyword>
<evidence type="ECO:0000313" key="7">
    <source>
        <dbReference type="EMBL" id="SEJ42645.1"/>
    </source>
</evidence>
<dbReference type="InterPro" id="IPR050109">
    <property type="entry name" value="HTH-type_TetR-like_transc_reg"/>
</dbReference>
<dbReference type="STRING" id="170623.SAMN04244579_04158"/>
<evidence type="ECO:0000256" key="1">
    <source>
        <dbReference type="ARBA" id="ARBA00023015"/>
    </source>
</evidence>
<organism evidence="6 8">
    <name type="scientific">Azotobacter beijerinckii</name>
    <dbReference type="NCBI Taxonomy" id="170623"/>
    <lineage>
        <taxon>Bacteria</taxon>
        <taxon>Pseudomonadati</taxon>
        <taxon>Pseudomonadota</taxon>
        <taxon>Gammaproteobacteria</taxon>
        <taxon>Pseudomonadales</taxon>
        <taxon>Pseudomonadaceae</taxon>
        <taxon>Azotobacter</taxon>
    </lineage>
</organism>